<dbReference type="InterPro" id="IPR009057">
    <property type="entry name" value="Homeodomain-like_sf"/>
</dbReference>
<dbReference type="SUPFAM" id="SSF46689">
    <property type="entry name" value="Homeodomain-like"/>
    <property type="match status" value="2"/>
</dbReference>
<reference evidence="5" key="1">
    <citation type="submission" date="2022-10" db="EMBL/GenBank/DDBJ databases">
        <title>Hoeflea sp. J2-29, isolated from marine algae.</title>
        <authorList>
            <person name="Kristyanto S."/>
            <person name="Kim J.M."/>
            <person name="Jeon C.O."/>
        </authorList>
    </citation>
    <scope>NUCLEOTIDE SEQUENCE</scope>
    <source>
        <strain evidence="5">J2-29</strain>
    </source>
</reference>
<dbReference type="InterPro" id="IPR011051">
    <property type="entry name" value="RmlC_Cupin_sf"/>
</dbReference>
<dbReference type="Proteomes" id="UP001081283">
    <property type="component" value="Unassembled WGS sequence"/>
</dbReference>
<dbReference type="RefSeq" id="WP_267612581.1">
    <property type="nucleotide sequence ID" value="NZ_JAOVZQ010000001.1"/>
</dbReference>
<dbReference type="PANTHER" id="PTHR46796">
    <property type="entry name" value="HTH-TYPE TRANSCRIPTIONAL ACTIVATOR RHAS-RELATED"/>
    <property type="match status" value="1"/>
</dbReference>
<keyword evidence="2" id="KW-0238">DNA-binding</keyword>
<evidence type="ECO:0000259" key="4">
    <source>
        <dbReference type="PROSITE" id="PS01124"/>
    </source>
</evidence>
<dbReference type="EMBL" id="JAOVZQ010000001">
    <property type="protein sequence ID" value="MCY0094643.1"/>
    <property type="molecule type" value="Genomic_DNA"/>
</dbReference>
<evidence type="ECO:0000256" key="3">
    <source>
        <dbReference type="ARBA" id="ARBA00023163"/>
    </source>
</evidence>
<evidence type="ECO:0000313" key="5">
    <source>
        <dbReference type="EMBL" id="MCY0094643.1"/>
    </source>
</evidence>
<proteinExistence type="predicted"/>
<protein>
    <submittedName>
        <fullName evidence="5">AraC family transcriptional regulator</fullName>
    </submittedName>
</protein>
<evidence type="ECO:0000256" key="1">
    <source>
        <dbReference type="ARBA" id="ARBA00023015"/>
    </source>
</evidence>
<keyword evidence="3" id="KW-0804">Transcription</keyword>
<comment type="caution">
    <text evidence="5">The sequence shown here is derived from an EMBL/GenBank/DDBJ whole genome shotgun (WGS) entry which is preliminary data.</text>
</comment>
<dbReference type="Pfam" id="PF12833">
    <property type="entry name" value="HTH_18"/>
    <property type="match status" value="1"/>
</dbReference>
<dbReference type="InterPro" id="IPR032783">
    <property type="entry name" value="AraC_lig"/>
</dbReference>
<dbReference type="PROSITE" id="PS01124">
    <property type="entry name" value="HTH_ARAC_FAMILY_2"/>
    <property type="match status" value="1"/>
</dbReference>
<keyword evidence="1" id="KW-0805">Transcription regulation</keyword>
<evidence type="ECO:0000256" key="2">
    <source>
        <dbReference type="ARBA" id="ARBA00023125"/>
    </source>
</evidence>
<dbReference type="SMART" id="SM00342">
    <property type="entry name" value="HTH_ARAC"/>
    <property type="match status" value="1"/>
</dbReference>
<dbReference type="PANTHER" id="PTHR46796:SF7">
    <property type="entry name" value="ARAC FAMILY TRANSCRIPTIONAL REGULATOR"/>
    <property type="match status" value="1"/>
</dbReference>
<organism evidence="5 6">
    <name type="scientific">Hoeflea ulvae</name>
    <dbReference type="NCBI Taxonomy" id="2983764"/>
    <lineage>
        <taxon>Bacteria</taxon>
        <taxon>Pseudomonadati</taxon>
        <taxon>Pseudomonadota</taxon>
        <taxon>Alphaproteobacteria</taxon>
        <taxon>Hyphomicrobiales</taxon>
        <taxon>Rhizobiaceae</taxon>
        <taxon>Hoeflea</taxon>
    </lineage>
</organism>
<accession>A0ABT3YFG4</accession>
<dbReference type="Gene3D" id="1.10.10.60">
    <property type="entry name" value="Homeodomain-like"/>
    <property type="match status" value="2"/>
</dbReference>
<feature type="domain" description="HTH araC/xylS-type" evidence="4">
    <location>
        <begin position="207"/>
        <end position="305"/>
    </location>
</feature>
<gene>
    <name evidence="5" type="ORF">OEG82_11470</name>
</gene>
<evidence type="ECO:0000313" key="6">
    <source>
        <dbReference type="Proteomes" id="UP001081283"/>
    </source>
</evidence>
<keyword evidence="6" id="KW-1185">Reference proteome</keyword>
<dbReference type="InterPro" id="IPR050204">
    <property type="entry name" value="AraC_XylS_family_regulators"/>
</dbReference>
<dbReference type="SUPFAM" id="SSF51182">
    <property type="entry name" value="RmlC-like cupins"/>
    <property type="match status" value="1"/>
</dbReference>
<sequence>MDVLTEIFSTLRLQAGLYFSTAIRGDFAIGLAAERRRIRFHLVLEGKCVVTVPDQDQISLAQGDLVLIPDGAPQILSSGENVAAPVDLDDLIARVPPVDGVLHHGDVGPLCRILCGFLRFDEAIDHPVLDSLPPMIPLRQSCDAAPSGVAASLALLHAETSEPGAGQASILHRIVEILLMQIVRSSLPDHAAHPNGFARALADPRLSRALSAMHSGFETAWDIEMLAARAGMSRSRFAESFSATVGMTPFAYLTRWRMIKARELLQQPGLDMAEIAERCGYRSVPAFGRRFAAMFAVGPGEWRRQAQSYSQNAPGMPPNSKP</sequence>
<name>A0ABT3YFG4_9HYPH</name>
<dbReference type="Pfam" id="PF12852">
    <property type="entry name" value="Cupin_6"/>
    <property type="match status" value="1"/>
</dbReference>
<dbReference type="InterPro" id="IPR018060">
    <property type="entry name" value="HTH_AraC"/>
</dbReference>